<evidence type="ECO:0000313" key="2">
    <source>
        <dbReference type="Proteomes" id="UP000294678"/>
    </source>
</evidence>
<name>A0AA46DXJ3_9FUSO</name>
<keyword evidence="1" id="KW-0969">Cilium</keyword>
<proteinExistence type="predicted"/>
<accession>A0AA46DXJ3</accession>
<sequence length="127" mass="14451">MARLLNSTYIQGLKSVNNNIDNSNKNNHGNKPSVAFENVLENEKKLKFSAHAQKRIESRRMEIKEEELKKVQEGVKKLREKGCRDSVVIAKNRAYVISIKNNTVVTIVDEPNLKDNLFTNIDSLALV</sequence>
<reference evidence="1 2" key="1">
    <citation type="submission" date="2019-03" db="EMBL/GenBank/DDBJ databases">
        <title>Genomic Encyclopedia of Type Strains, Phase IV (KMG-IV): sequencing the most valuable type-strain genomes for metagenomic binning, comparative biology and taxonomic classification.</title>
        <authorList>
            <person name="Goeker M."/>
        </authorList>
    </citation>
    <scope>NUCLEOTIDE SEQUENCE [LARGE SCALE GENOMIC DNA]</scope>
    <source>
        <strain evidence="1 2">DSM 100055</strain>
    </source>
</reference>
<dbReference type="EMBL" id="SOBG01000007">
    <property type="protein sequence ID" value="TDT68549.1"/>
    <property type="molecule type" value="Genomic_DNA"/>
</dbReference>
<keyword evidence="1" id="KW-0966">Cell projection</keyword>
<protein>
    <submittedName>
        <fullName evidence="1">Flagellar operon protein</fullName>
    </submittedName>
</protein>
<gene>
    <name evidence="1" type="ORF">EV215_1616</name>
</gene>
<organism evidence="1 2">
    <name type="scientific">Hypnocyclicus thermotrophus</name>
    <dbReference type="NCBI Taxonomy" id="1627895"/>
    <lineage>
        <taxon>Bacteria</taxon>
        <taxon>Fusobacteriati</taxon>
        <taxon>Fusobacteriota</taxon>
        <taxon>Fusobacteriia</taxon>
        <taxon>Fusobacteriales</taxon>
        <taxon>Fusobacteriaceae</taxon>
        <taxon>Hypnocyclicus</taxon>
    </lineage>
</organism>
<dbReference type="Proteomes" id="UP000294678">
    <property type="component" value="Unassembled WGS sequence"/>
</dbReference>
<keyword evidence="1" id="KW-0282">Flagellum</keyword>
<keyword evidence="2" id="KW-1185">Reference proteome</keyword>
<dbReference type="InterPro" id="IPR013367">
    <property type="entry name" value="Flagellar_put"/>
</dbReference>
<dbReference type="RefSeq" id="WP_134113483.1">
    <property type="nucleotide sequence ID" value="NZ_SOBG01000007.1"/>
</dbReference>
<dbReference type="AlphaFoldDB" id="A0AA46DXJ3"/>
<comment type="caution">
    <text evidence="1">The sequence shown here is derived from an EMBL/GenBank/DDBJ whole genome shotgun (WGS) entry which is preliminary data.</text>
</comment>
<dbReference type="Pfam" id="PF12611">
    <property type="entry name" value="Flagellar_put"/>
    <property type="match status" value="1"/>
</dbReference>
<evidence type="ECO:0000313" key="1">
    <source>
        <dbReference type="EMBL" id="TDT68549.1"/>
    </source>
</evidence>
<dbReference type="NCBIfam" id="TIGR02530">
    <property type="entry name" value="flg_new"/>
    <property type="match status" value="1"/>
</dbReference>